<feature type="binding site" evidence="6">
    <location>
        <position position="405"/>
    </location>
    <ligand>
        <name>ATP</name>
        <dbReference type="ChEBI" id="CHEBI:30616"/>
    </ligand>
</feature>
<dbReference type="GO" id="GO:0005524">
    <property type="term" value="F:ATP binding"/>
    <property type="evidence" value="ECO:0007669"/>
    <property type="project" value="UniProtKB-UniRule"/>
</dbReference>
<evidence type="ECO:0000256" key="3">
    <source>
        <dbReference type="ARBA" id="ARBA00022741"/>
    </source>
</evidence>
<dbReference type="Pfam" id="PF00069">
    <property type="entry name" value="Pkinase"/>
    <property type="match status" value="1"/>
</dbReference>
<dbReference type="PROSITE" id="PS50011">
    <property type="entry name" value="PROTEIN_KINASE_DOM"/>
    <property type="match status" value="1"/>
</dbReference>
<keyword evidence="5 6" id="KW-0067">ATP-binding</keyword>
<dbReference type="InterPro" id="IPR000719">
    <property type="entry name" value="Prot_kinase_dom"/>
</dbReference>
<dbReference type="InterPro" id="IPR011009">
    <property type="entry name" value="Kinase-like_dom_sf"/>
</dbReference>
<evidence type="ECO:0000256" key="8">
    <source>
        <dbReference type="SAM" id="MobiDB-lite"/>
    </source>
</evidence>
<name>A0AAU9IPW3_9CILI</name>
<evidence type="ECO:0000259" key="9">
    <source>
        <dbReference type="PROSITE" id="PS50011"/>
    </source>
</evidence>
<sequence length="651" mass="74866">MQDPSSLNQTDIAESVGALSHRIVNLEARLFGPLPTLPPSSPPTQKPQYSDQTSIEKFLDTSSQKAQKALLMNTPNSKTVSAENSAQNSPNEPKKRTRARDDDLARIDKKKGNFSGTKRRQMEDPSLDSDCSQNMIIDNPNSVSEPSDLFKTDLPSDIMMSSLVNSLNQKIAKLQQELKIFEISQAENDKKLASKDAAIENLKHQLEKKDEELKTLTEEHQNLTISAEKGKNALIKSLRAYEEKKRQELKVKLFNDSYRLGKVVTVRESAKFQEYWEDGKEITEVKARLPIIAAQKEQLDKLKKSKKIDDDIAATLPLKLKLLNREEAELKEKLERLEREKNVHIQECRRINEEDSAKYAKETEDHEAWPVLHKRYLLLSLLGKGGYSEVYKAYDLQEHLYLAIKFHQLNPLWGEAIKANYIKHALRENHIHRELDHPRIVKHFDTLEIDNNCFCTVLEYCPGDDLHMYLKKHKTLTEKEAKSVMIQIFCGLKYLNEQKEKVIHYDLKPHNILLNNGNVKITDFGLAKVMEPSNSNIELTSQGVGTYWYQAPECFQTGHLPPLISSKVDIWSAGVIFFELLYGQRPFGHNMAQEKVLKNQVIINATSVEFPNKSGISNECKDFIRRCLEYDQDRRWDVIEAYNSPYFQGKK</sequence>
<feature type="region of interest" description="Disordered" evidence="8">
    <location>
        <begin position="31"/>
        <end position="131"/>
    </location>
</feature>
<feature type="coiled-coil region" evidence="7">
    <location>
        <begin position="164"/>
        <end position="226"/>
    </location>
</feature>
<gene>
    <name evidence="10" type="ORF">BSTOLATCC_MIC16627</name>
</gene>
<evidence type="ECO:0000256" key="7">
    <source>
        <dbReference type="SAM" id="Coils"/>
    </source>
</evidence>
<dbReference type="InterPro" id="IPR017441">
    <property type="entry name" value="Protein_kinase_ATP_BS"/>
</dbReference>
<dbReference type="Gene3D" id="1.10.510.10">
    <property type="entry name" value="Transferase(Phosphotransferase) domain 1"/>
    <property type="match status" value="1"/>
</dbReference>
<dbReference type="SMART" id="SM00220">
    <property type="entry name" value="S_TKc"/>
    <property type="match status" value="1"/>
</dbReference>
<dbReference type="AlphaFoldDB" id="A0AAU9IPW3"/>
<feature type="compositionally biased region" description="Polar residues" evidence="8">
    <location>
        <begin position="46"/>
        <end position="66"/>
    </location>
</feature>
<feature type="compositionally biased region" description="Basic and acidic residues" evidence="8">
    <location>
        <begin position="99"/>
        <end position="111"/>
    </location>
</feature>
<accession>A0AAU9IPW3</accession>
<evidence type="ECO:0000256" key="2">
    <source>
        <dbReference type="ARBA" id="ARBA00022679"/>
    </source>
</evidence>
<evidence type="ECO:0000256" key="5">
    <source>
        <dbReference type="ARBA" id="ARBA00022840"/>
    </source>
</evidence>
<dbReference type="GO" id="GO:0005634">
    <property type="term" value="C:nucleus"/>
    <property type="evidence" value="ECO:0007669"/>
    <property type="project" value="TreeGrafter"/>
</dbReference>
<dbReference type="GO" id="GO:0004674">
    <property type="term" value="F:protein serine/threonine kinase activity"/>
    <property type="evidence" value="ECO:0007669"/>
    <property type="project" value="UniProtKB-KW"/>
</dbReference>
<dbReference type="Proteomes" id="UP001162131">
    <property type="component" value="Unassembled WGS sequence"/>
</dbReference>
<keyword evidence="11" id="KW-1185">Reference proteome</keyword>
<dbReference type="GO" id="GO:0007059">
    <property type="term" value="P:chromosome segregation"/>
    <property type="evidence" value="ECO:0007669"/>
    <property type="project" value="TreeGrafter"/>
</dbReference>
<dbReference type="SUPFAM" id="SSF56112">
    <property type="entry name" value="Protein kinase-like (PK-like)"/>
    <property type="match status" value="1"/>
</dbReference>
<keyword evidence="4" id="KW-0418">Kinase</keyword>
<keyword evidence="1" id="KW-0723">Serine/threonine-protein kinase</keyword>
<organism evidence="10 11">
    <name type="scientific">Blepharisma stoltei</name>
    <dbReference type="NCBI Taxonomy" id="1481888"/>
    <lineage>
        <taxon>Eukaryota</taxon>
        <taxon>Sar</taxon>
        <taxon>Alveolata</taxon>
        <taxon>Ciliophora</taxon>
        <taxon>Postciliodesmatophora</taxon>
        <taxon>Heterotrichea</taxon>
        <taxon>Heterotrichida</taxon>
        <taxon>Blepharismidae</taxon>
        <taxon>Blepharisma</taxon>
    </lineage>
</organism>
<feature type="compositionally biased region" description="Polar residues" evidence="8">
    <location>
        <begin position="73"/>
        <end position="91"/>
    </location>
</feature>
<feature type="compositionally biased region" description="Pro residues" evidence="8">
    <location>
        <begin position="35"/>
        <end position="45"/>
    </location>
</feature>
<dbReference type="InterPro" id="IPR008271">
    <property type="entry name" value="Ser/Thr_kinase_AS"/>
</dbReference>
<feature type="domain" description="Protein kinase" evidence="9">
    <location>
        <begin position="376"/>
        <end position="647"/>
    </location>
</feature>
<comment type="caution">
    <text evidence="10">The sequence shown here is derived from an EMBL/GenBank/DDBJ whole genome shotgun (WGS) entry which is preliminary data.</text>
</comment>
<keyword evidence="7" id="KW-0175">Coiled coil</keyword>
<dbReference type="PROSITE" id="PS00107">
    <property type="entry name" value="PROTEIN_KINASE_ATP"/>
    <property type="match status" value="1"/>
</dbReference>
<dbReference type="PANTHER" id="PTHR22974:SF23">
    <property type="entry name" value="TOUSLED-LIKE KINASE, ISOFORM G"/>
    <property type="match status" value="1"/>
</dbReference>
<protein>
    <recommendedName>
        <fullName evidence="9">Protein kinase domain-containing protein</fullName>
    </recommendedName>
</protein>
<dbReference type="PANTHER" id="PTHR22974">
    <property type="entry name" value="MIXED LINEAGE PROTEIN KINASE"/>
    <property type="match status" value="1"/>
</dbReference>
<evidence type="ECO:0000313" key="11">
    <source>
        <dbReference type="Proteomes" id="UP001162131"/>
    </source>
</evidence>
<keyword evidence="2" id="KW-0808">Transferase</keyword>
<dbReference type="GO" id="GO:0035556">
    <property type="term" value="P:intracellular signal transduction"/>
    <property type="evidence" value="ECO:0007669"/>
    <property type="project" value="TreeGrafter"/>
</dbReference>
<evidence type="ECO:0000256" key="4">
    <source>
        <dbReference type="ARBA" id="ARBA00022777"/>
    </source>
</evidence>
<dbReference type="FunFam" id="1.10.510.10:FF:000698">
    <property type="entry name" value="Serine/threonine-protein kinase tousled-like 1"/>
    <property type="match status" value="1"/>
</dbReference>
<evidence type="ECO:0000313" key="10">
    <source>
        <dbReference type="EMBL" id="CAG9316517.1"/>
    </source>
</evidence>
<dbReference type="EMBL" id="CAJZBQ010000016">
    <property type="protein sequence ID" value="CAG9316517.1"/>
    <property type="molecule type" value="Genomic_DNA"/>
</dbReference>
<keyword evidence="3 6" id="KW-0547">Nucleotide-binding</keyword>
<proteinExistence type="predicted"/>
<reference evidence="10" key="1">
    <citation type="submission" date="2021-09" db="EMBL/GenBank/DDBJ databases">
        <authorList>
            <consortium name="AG Swart"/>
            <person name="Singh M."/>
            <person name="Singh A."/>
            <person name="Seah K."/>
            <person name="Emmerich C."/>
        </authorList>
    </citation>
    <scope>NUCLEOTIDE SEQUENCE</scope>
    <source>
        <strain evidence="10">ATCC30299</strain>
    </source>
</reference>
<evidence type="ECO:0000256" key="1">
    <source>
        <dbReference type="ARBA" id="ARBA00022527"/>
    </source>
</evidence>
<feature type="coiled-coil region" evidence="7">
    <location>
        <begin position="320"/>
        <end position="354"/>
    </location>
</feature>
<evidence type="ECO:0000256" key="6">
    <source>
        <dbReference type="PROSITE-ProRule" id="PRU10141"/>
    </source>
</evidence>
<dbReference type="PROSITE" id="PS00108">
    <property type="entry name" value="PROTEIN_KINASE_ST"/>
    <property type="match status" value="1"/>
</dbReference>